<protein>
    <submittedName>
        <fullName evidence="2">Uncharacterized protein</fullName>
    </submittedName>
</protein>
<dbReference type="Proteomes" id="UP000054279">
    <property type="component" value="Unassembled WGS sequence"/>
</dbReference>
<feature type="region of interest" description="Disordered" evidence="1">
    <location>
        <begin position="1"/>
        <end position="86"/>
    </location>
</feature>
<evidence type="ECO:0000313" key="3">
    <source>
        <dbReference type="Proteomes" id="UP000054279"/>
    </source>
</evidence>
<organism evidence="2 3">
    <name type="scientific">Sphaerobolus stellatus (strain SS14)</name>
    <dbReference type="NCBI Taxonomy" id="990650"/>
    <lineage>
        <taxon>Eukaryota</taxon>
        <taxon>Fungi</taxon>
        <taxon>Dikarya</taxon>
        <taxon>Basidiomycota</taxon>
        <taxon>Agaricomycotina</taxon>
        <taxon>Agaricomycetes</taxon>
        <taxon>Phallomycetidae</taxon>
        <taxon>Geastrales</taxon>
        <taxon>Sphaerobolaceae</taxon>
        <taxon>Sphaerobolus</taxon>
    </lineage>
</organism>
<feature type="compositionally biased region" description="Basic and acidic residues" evidence="1">
    <location>
        <begin position="69"/>
        <end position="79"/>
    </location>
</feature>
<accession>A0A0C9VWN4</accession>
<dbReference type="AlphaFoldDB" id="A0A0C9VWN4"/>
<gene>
    <name evidence="2" type="ORF">M422DRAFT_253436</name>
</gene>
<name>A0A0C9VWN4_SPHS4</name>
<evidence type="ECO:0000256" key="1">
    <source>
        <dbReference type="SAM" id="MobiDB-lite"/>
    </source>
</evidence>
<dbReference type="HOGENOM" id="CLU_1750857_0_0_1"/>
<keyword evidence="3" id="KW-1185">Reference proteome</keyword>
<dbReference type="EMBL" id="KN837124">
    <property type="protein sequence ID" value="KIJ43230.1"/>
    <property type="molecule type" value="Genomic_DNA"/>
</dbReference>
<proteinExistence type="predicted"/>
<evidence type="ECO:0000313" key="2">
    <source>
        <dbReference type="EMBL" id="KIJ43230.1"/>
    </source>
</evidence>
<sequence length="149" mass="16815">MNLGDEFDVDHLPAKKPKSPYVNKDKKPGTNHPKNKCMNAGNLVAEAAGNREVTQVEKPGRKRKKVANKSRDEVGRVNDDPVETNNIPKLSQWQKYNDNVQPIADNLQVVHIWQKGNHDNAVITRALYWSWNLHNEVSSALHHLGAKPT</sequence>
<reference evidence="2 3" key="1">
    <citation type="submission" date="2014-06" db="EMBL/GenBank/DDBJ databases">
        <title>Evolutionary Origins and Diversification of the Mycorrhizal Mutualists.</title>
        <authorList>
            <consortium name="DOE Joint Genome Institute"/>
            <consortium name="Mycorrhizal Genomics Consortium"/>
            <person name="Kohler A."/>
            <person name="Kuo A."/>
            <person name="Nagy L.G."/>
            <person name="Floudas D."/>
            <person name="Copeland A."/>
            <person name="Barry K.W."/>
            <person name="Cichocki N."/>
            <person name="Veneault-Fourrey C."/>
            <person name="LaButti K."/>
            <person name="Lindquist E.A."/>
            <person name="Lipzen A."/>
            <person name="Lundell T."/>
            <person name="Morin E."/>
            <person name="Murat C."/>
            <person name="Riley R."/>
            <person name="Ohm R."/>
            <person name="Sun H."/>
            <person name="Tunlid A."/>
            <person name="Henrissat B."/>
            <person name="Grigoriev I.V."/>
            <person name="Hibbett D.S."/>
            <person name="Martin F."/>
        </authorList>
    </citation>
    <scope>NUCLEOTIDE SEQUENCE [LARGE SCALE GENOMIC DNA]</scope>
    <source>
        <strain evidence="2 3">SS14</strain>
    </source>
</reference>